<dbReference type="RefSeq" id="WP_062976040.1">
    <property type="nucleotide sequence ID" value="NZ_JAAXOS010000024.1"/>
</dbReference>
<dbReference type="Gene3D" id="1.10.12.10">
    <property type="entry name" value="Lyase 2-enoyl-coa Hydratase, Chain A, domain 2"/>
    <property type="match status" value="1"/>
</dbReference>
<dbReference type="CDD" id="cd06558">
    <property type="entry name" value="crotonase-like"/>
    <property type="match status" value="1"/>
</dbReference>
<sequence>MSFVLIDTPRPHIALVTLNRPERMNAMAFDVMIPLREALEQVRADNDVRVVVLTGAGHGFCSGADLTGAGKVPNVAGLTVTSVARRSMDLLNDVLITLRRMHQPVIAAVNGAAIGGGLCLAVGADIRLAAEDAYFRAAGINNGLTSAELGLSYLLPRAVGASRAFEIMLSGRDVDATEAERIGLVSRAVPGPELLGTCYDLAERIIGYSRVGTELTKRMLWSGMEAAGFESHMQHEGTAQLYVRLTTGNFDEAMRARRDRRPPVYED</sequence>
<comment type="similarity">
    <text evidence="2 6">Belongs to the enoyl-CoA hydratase/isomerase family.</text>
</comment>
<dbReference type="InterPro" id="IPR029045">
    <property type="entry name" value="ClpP/crotonase-like_dom_sf"/>
</dbReference>
<dbReference type="AlphaFoldDB" id="A0A7X6LBH7"/>
<dbReference type="NCBIfam" id="NF004519">
    <property type="entry name" value="PRK05864.1"/>
    <property type="match status" value="1"/>
</dbReference>
<evidence type="ECO:0000256" key="1">
    <source>
        <dbReference type="ARBA" id="ARBA00002994"/>
    </source>
</evidence>
<dbReference type="InterPro" id="IPR014748">
    <property type="entry name" value="Enoyl-CoA_hydra_C"/>
</dbReference>
<dbReference type="Gene3D" id="3.90.226.10">
    <property type="entry name" value="2-enoyl-CoA Hydratase, Chain A, domain 1"/>
    <property type="match status" value="1"/>
</dbReference>
<dbReference type="InterPro" id="IPR018376">
    <property type="entry name" value="Enoyl-CoA_hyd/isom_CS"/>
</dbReference>
<proteinExistence type="inferred from homology"/>
<dbReference type="EMBL" id="JAAXOS010000024">
    <property type="protein sequence ID" value="NKY31007.1"/>
    <property type="molecule type" value="Genomic_DNA"/>
</dbReference>
<name>A0A7X6LBH7_9NOCA</name>
<comment type="function">
    <text evidence="1">Could possibly oxidize fatty acids using specific components.</text>
</comment>
<evidence type="ECO:0000256" key="5">
    <source>
        <dbReference type="ARBA" id="ARBA00023717"/>
    </source>
</evidence>
<comment type="catalytic activity">
    <reaction evidence="4">
        <text>a (3S)-3-hydroxyacyl-CoA = a (2E)-enoyl-CoA + H2O</text>
        <dbReference type="Rhea" id="RHEA:16105"/>
        <dbReference type="ChEBI" id="CHEBI:15377"/>
        <dbReference type="ChEBI" id="CHEBI:57318"/>
        <dbReference type="ChEBI" id="CHEBI:58856"/>
        <dbReference type="EC" id="4.2.1.17"/>
    </reaction>
</comment>
<accession>A0A7X6LBH7</accession>
<protein>
    <submittedName>
        <fullName evidence="7">Enoyl-CoA hydratase</fullName>
        <ecNumber evidence="7">4.2.1.17</ecNumber>
    </submittedName>
</protein>
<dbReference type="GO" id="GO:0006631">
    <property type="term" value="P:fatty acid metabolic process"/>
    <property type="evidence" value="ECO:0007669"/>
    <property type="project" value="UniProtKB-KW"/>
</dbReference>
<evidence type="ECO:0000256" key="4">
    <source>
        <dbReference type="ARBA" id="ARBA00023709"/>
    </source>
</evidence>
<evidence type="ECO:0000256" key="6">
    <source>
        <dbReference type="RuleBase" id="RU003707"/>
    </source>
</evidence>
<keyword evidence="3" id="KW-0443">Lipid metabolism</keyword>
<dbReference type="PROSITE" id="PS00166">
    <property type="entry name" value="ENOYL_COA_HYDRATASE"/>
    <property type="match status" value="1"/>
</dbReference>
<dbReference type="Pfam" id="PF00378">
    <property type="entry name" value="ECH_1"/>
    <property type="match status" value="1"/>
</dbReference>
<dbReference type="PANTHER" id="PTHR43802">
    <property type="entry name" value="ENOYL-COA HYDRATASE"/>
    <property type="match status" value="1"/>
</dbReference>
<keyword evidence="7" id="KW-0456">Lyase</keyword>
<reference evidence="7 8" key="1">
    <citation type="submission" date="2020-04" db="EMBL/GenBank/DDBJ databases">
        <title>MicrobeNet Type strains.</title>
        <authorList>
            <person name="Nicholson A.C."/>
        </authorList>
    </citation>
    <scope>NUCLEOTIDE SEQUENCE [LARGE SCALE GENOMIC DNA]</scope>
    <source>
        <strain evidence="7 8">DSM 44956</strain>
    </source>
</reference>
<evidence type="ECO:0000256" key="2">
    <source>
        <dbReference type="ARBA" id="ARBA00005254"/>
    </source>
</evidence>
<dbReference type="Proteomes" id="UP000540698">
    <property type="component" value="Unassembled WGS sequence"/>
</dbReference>
<evidence type="ECO:0000256" key="3">
    <source>
        <dbReference type="ARBA" id="ARBA00022832"/>
    </source>
</evidence>
<dbReference type="EC" id="4.2.1.17" evidence="7"/>
<dbReference type="PANTHER" id="PTHR43802:SF1">
    <property type="entry name" value="IP11341P-RELATED"/>
    <property type="match status" value="1"/>
</dbReference>
<dbReference type="InterPro" id="IPR001753">
    <property type="entry name" value="Enoyl-CoA_hydra/iso"/>
</dbReference>
<dbReference type="SUPFAM" id="SSF52096">
    <property type="entry name" value="ClpP/crotonase"/>
    <property type="match status" value="1"/>
</dbReference>
<comment type="catalytic activity">
    <reaction evidence="5">
        <text>a 4-saturated-(3S)-3-hydroxyacyl-CoA = a (3E)-enoyl-CoA + H2O</text>
        <dbReference type="Rhea" id="RHEA:20724"/>
        <dbReference type="ChEBI" id="CHEBI:15377"/>
        <dbReference type="ChEBI" id="CHEBI:58521"/>
        <dbReference type="ChEBI" id="CHEBI:137480"/>
        <dbReference type="EC" id="4.2.1.17"/>
    </reaction>
</comment>
<evidence type="ECO:0000313" key="8">
    <source>
        <dbReference type="Proteomes" id="UP000540698"/>
    </source>
</evidence>
<organism evidence="7 8">
    <name type="scientific">Nocardia gamkensis</name>
    <dbReference type="NCBI Taxonomy" id="352869"/>
    <lineage>
        <taxon>Bacteria</taxon>
        <taxon>Bacillati</taxon>
        <taxon>Actinomycetota</taxon>
        <taxon>Actinomycetes</taxon>
        <taxon>Mycobacteriales</taxon>
        <taxon>Nocardiaceae</taxon>
        <taxon>Nocardia</taxon>
    </lineage>
</organism>
<dbReference type="GO" id="GO:0004300">
    <property type="term" value="F:enoyl-CoA hydratase activity"/>
    <property type="evidence" value="ECO:0007669"/>
    <property type="project" value="UniProtKB-EC"/>
</dbReference>
<keyword evidence="8" id="KW-1185">Reference proteome</keyword>
<comment type="caution">
    <text evidence="7">The sequence shown here is derived from an EMBL/GenBank/DDBJ whole genome shotgun (WGS) entry which is preliminary data.</text>
</comment>
<gene>
    <name evidence="7" type="ORF">HGB38_33095</name>
</gene>
<keyword evidence="3" id="KW-0276">Fatty acid metabolism</keyword>
<evidence type="ECO:0000313" key="7">
    <source>
        <dbReference type="EMBL" id="NKY31007.1"/>
    </source>
</evidence>